<accession>A0AA37URV9</accession>
<dbReference type="EMBL" id="BQXU01000049">
    <property type="protein sequence ID" value="GKT51497.1"/>
    <property type="molecule type" value="Genomic_DNA"/>
</dbReference>
<keyword evidence="3" id="KW-1185">Reference proteome</keyword>
<evidence type="ECO:0000313" key="3">
    <source>
        <dbReference type="Proteomes" id="UP001055115"/>
    </source>
</evidence>
<evidence type="ECO:0000256" key="1">
    <source>
        <dbReference type="SAM" id="MobiDB-lite"/>
    </source>
</evidence>
<feature type="compositionally biased region" description="Basic and acidic residues" evidence="1">
    <location>
        <begin position="387"/>
        <end position="399"/>
    </location>
</feature>
<feature type="compositionally biased region" description="Polar residues" evidence="1">
    <location>
        <begin position="404"/>
        <end position="413"/>
    </location>
</feature>
<name>A0AA37URV9_9PEZI</name>
<organism evidence="2 3">
    <name type="scientific">Colletotrichum spaethianum</name>
    <dbReference type="NCBI Taxonomy" id="700344"/>
    <lineage>
        <taxon>Eukaryota</taxon>
        <taxon>Fungi</taxon>
        <taxon>Dikarya</taxon>
        <taxon>Ascomycota</taxon>
        <taxon>Pezizomycotina</taxon>
        <taxon>Sordariomycetes</taxon>
        <taxon>Hypocreomycetidae</taxon>
        <taxon>Glomerellales</taxon>
        <taxon>Glomerellaceae</taxon>
        <taxon>Colletotrichum</taxon>
        <taxon>Colletotrichum spaethianum species complex</taxon>
    </lineage>
</organism>
<gene>
    <name evidence="2" type="ORF">ColSpa_11678</name>
</gene>
<evidence type="ECO:0000313" key="2">
    <source>
        <dbReference type="EMBL" id="GKT51497.1"/>
    </source>
</evidence>
<dbReference type="Proteomes" id="UP001055115">
    <property type="component" value="Unassembled WGS sequence"/>
</dbReference>
<dbReference type="GeneID" id="73332480"/>
<reference evidence="2 3" key="1">
    <citation type="submission" date="2022-03" db="EMBL/GenBank/DDBJ databases">
        <title>Genome data of Colletotrichum spp.</title>
        <authorList>
            <person name="Utami Y.D."/>
            <person name="Hiruma K."/>
        </authorList>
    </citation>
    <scope>NUCLEOTIDE SEQUENCE [LARGE SCALE GENOMIC DNA]</scope>
    <source>
        <strain evidence="2 3">MAFF 239500</strain>
    </source>
</reference>
<proteinExistence type="predicted"/>
<sequence length="413" mass="47634">MRYHVGRACAVAGYSTLYGELNLLPDVSIAEEARDNRLYNIFEAIVHQDTRYAVMDDYTRTVNLQSPKPGCLNGDTAVRSTIVITTLDREFLDLLWKPLPRDLPTTNKDALIIAAVWDGNVDRYHRLRRSKLVPNEISAVVRGAYHHTPFARWLDTCLHGIYTKYEWLYVREAVNAQFVMNNDLSRVTTDTDGQDLPAMFWWPHMPHENTLREFVWRRPDFKHQVTLACIAGDYQELFDELQPQVNPSQWQWQVACQSTHPYYRQAVERRAAEEKLELFGEPENFTTSGYDNGWSRTYLRFNKDPSSRELAYMPHNIRNIPDHEGNGLESWEDASGDVLNKHMQLQMAKWATSISQTDEERAPEGMLYSSSAGIKRRKTPAPKPKKPKDVSSLDDHYPEDSDGQTEPQESGPI</sequence>
<feature type="region of interest" description="Disordered" evidence="1">
    <location>
        <begin position="352"/>
        <end position="413"/>
    </location>
</feature>
<protein>
    <submittedName>
        <fullName evidence="2">Uncharacterized protein</fullName>
    </submittedName>
</protein>
<comment type="caution">
    <text evidence="2">The sequence shown here is derived from an EMBL/GenBank/DDBJ whole genome shotgun (WGS) entry which is preliminary data.</text>
</comment>
<feature type="compositionally biased region" description="Basic residues" evidence="1">
    <location>
        <begin position="374"/>
        <end position="386"/>
    </location>
</feature>
<dbReference type="AlphaFoldDB" id="A0AA37URV9"/>
<dbReference type="RefSeq" id="XP_049133847.1">
    <property type="nucleotide sequence ID" value="XM_049277890.1"/>
</dbReference>